<dbReference type="InterPro" id="IPR015915">
    <property type="entry name" value="Kelch-typ_b-propeller"/>
</dbReference>
<keyword evidence="3" id="KW-1185">Reference proteome</keyword>
<dbReference type="InterPro" id="IPR052637">
    <property type="entry name" value="KLHDC3-like"/>
</dbReference>
<protein>
    <submittedName>
        <fullName evidence="2">Galactose oxidase</fullName>
    </submittedName>
</protein>
<comment type="caution">
    <text evidence="2">The sequence shown here is derived from an EMBL/GenBank/DDBJ whole genome shotgun (WGS) entry which is preliminary data.</text>
</comment>
<reference evidence="2 3" key="1">
    <citation type="submission" date="2015-10" db="EMBL/GenBank/DDBJ databases">
        <title>Genome analyses suggest a sexual origin of heterokaryosis in a supposedly ancient asexual fungus.</title>
        <authorList>
            <person name="Ropars J."/>
            <person name="Sedzielewska K."/>
            <person name="Noel J."/>
            <person name="Charron P."/>
            <person name="Farinelli L."/>
            <person name="Marton T."/>
            <person name="Kruger M."/>
            <person name="Pelin A."/>
            <person name="Brachmann A."/>
            <person name="Corradi N."/>
        </authorList>
    </citation>
    <scope>NUCLEOTIDE SEQUENCE [LARGE SCALE GENOMIC DNA]</scope>
    <source>
        <strain evidence="2 3">A4</strain>
    </source>
</reference>
<dbReference type="InterPro" id="IPR011043">
    <property type="entry name" value="Gal_Oxase/kelch_b-propeller"/>
</dbReference>
<name>A0A2I1GY31_9GLOM</name>
<dbReference type="GO" id="GO:0005737">
    <property type="term" value="C:cytoplasm"/>
    <property type="evidence" value="ECO:0007669"/>
    <property type="project" value="TreeGrafter"/>
</dbReference>
<keyword evidence="1" id="KW-0732">Signal</keyword>
<dbReference type="VEuPathDB" id="FungiDB:RhiirFUN_005284"/>
<evidence type="ECO:0000313" key="2">
    <source>
        <dbReference type="EMBL" id="PKY51542.1"/>
    </source>
</evidence>
<evidence type="ECO:0000313" key="3">
    <source>
        <dbReference type="Proteomes" id="UP000234323"/>
    </source>
</evidence>
<feature type="chain" id="PRO_5014199048" evidence="1">
    <location>
        <begin position="25"/>
        <end position="391"/>
    </location>
</feature>
<dbReference type="PANTHER" id="PTHR46461">
    <property type="entry name" value="KELCH DOMAIN-CONTAINING PROTEIN 3"/>
    <property type="match status" value="1"/>
</dbReference>
<dbReference type="PANTHER" id="PTHR46461:SF2">
    <property type="entry name" value="ATTRACTIN"/>
    <property type="match status" value="1"/>
</dbReference>
<sequence>MVLDRLFVKRILILLQFIPLSVKCFTPGPHITALVDNRLYFMSSSQAKELSFLDLHQSFDNSNVPWKDLTINVNLKRYNFATTAVFNENIFFIGGKVTQPDDPFIYVLNTLNENWSFPVISGGKPPQKSEGFQAVIFNGKIYLFVGSEIDGFGRMNVLNLQTLIWEPRVDINLPHARYGYTATLIPEGLILYIGGIFQNGTYANMNEIPIYDTLKDNWSYAIMNEVGGIIPEGRQMHSASLSSFNTIIIYGGYNNEVLSKILVILDISNPIYSWILPITGALKSKWGHNSIYFNSQMIVTFGFNEEVNLILTILSNPSKTSFDLVSHFSSFTPLSMPPGLPTSSPTSTTPKYAPTYAAASSGVVISEAIAFFWDRKSIINWLRNKSDKDRK</sequence>
<gene>
    <name evidence="2" type="ORF">RhiirA4_494121</name>
</gene>
<evidence type="ECO:0000256" key="1">
    <source>
        <dbReference type="SAM" id="SignalP"/>
    </source>
</evidence>
<accession>A0A2I1GY31</accession>
<dbReference type="GO" id="GO:0003682">
    <property type="term" value="F:chromatin binding"/>
    <property type="evidence" value="ECO:0007669"/>
    <property type="project" value="InterPro"/>
</dbReference>
<dbReference type="Pfam" id="PF24681">
    <property type="entry name" value="Kelch_KLHDC2_KLHL20_DRC7"/>
    <property type="match status" value="1"/>
</dbReference>
<proteinExistence type="predicted"/>
<dbReference type="AlphaFoldDB" id="A0A2I1GY31"/>
<dbReference type="Proteomes" id="UP000234323">
    <property type="component" value="Unassembled WGS sequence"/>
</dbReference>
<dbReference type="Gene3D" id="2.120.10.80">
    <property type="entry name" value="Kelch-type beta propeller"/>
    <property type="match status" value="1"/>
</dbReference>
<organism evidence="2 3">
    <name type="scientific">Rhizophagus irregularis</name>
    <dbReference type="NCBI Taxonomy" id="588596"/>
    <lineage>
        <taxon>Eukaryota</taxon>
        <taxon>Fungi</taxon>
        <taxon>Fungi incertae sedis</taxon>
        <taxon>Mucoromycota</taxon>
        <taxon>Glomeromycotina</taxon>
        <taxon>Glomeromycetes</taxon>
        <taxon>Glomerales</taxon>
        <taxon>Glomeraceae</taxon>
        <taxon>Rhizophagus</taxon>
    </lineage>
</organism>
<dbReference type="SUPFAM" id="SSF50965">
    <property type="entry name" value="Galactose oxidase, central domain"/>
    <property type="match status" value="1"/>
</dbReference>
<dbReference type="EMBL" id="LLXI01001041">
    <property type="protein sequence ID" value="PKY51542.1"/>
    <property type="molecule type" value="Genomic_DNA"/>
</dbReference>
<feature type="signal peptide" evidence="1">
    <location>
        <begin position="1"/>
        <end position="24"/>
    </location>
</feature>